<evidence type="ECO:0000313" key="2">
    <source>
        <dbReference type="EMBL" id="SFC39749.1"/>
    </source>
</evidence>
<keyword evidence="3" id="KW-1185">Reference proteome</keyword>
<gene>
    <name evidence="2" type="ORF">SAMN05421842_10377</name>
</gene>
<evidence type="ECO:0000313" key="3">
    <source>
        <dbReference type="Proteomes" id="UP000199263"/>
    </source>
</evidence>
<evidence type="ECO:0000256" key="1">
    <source>
        <dbReference type="SAM" id="Phobius"/>
    </source>
</evidence>
<proteinExistence type="predicted"/>
<keyword evidence="1" id="KW-0812">Transmembrane</keyword>
<feature type="transmembrane region" description="Helical" evidence="1">
    <location>
        <begin position="57"/>
        <end position="75"/>
    </location>
</feature>
<keyword evidence="1" id="KW-1133">Transmembrane helix</keyword>
<organism evidence="2 3">
    <name type="scientific">Clostridium uliginosum</name>
    <dbReference type="NCBI Taxonomy" id="119641"/>
    <lineage>
        <taxon>Bacteria</taxon>
        <taxon>Bacillati</taxon>
        <taxon>Bacillota</taxon>
        <taxon>Clostridia</taxon>
        <taxon>Eubacteriales</taxon>
        <taxon>Clostridiaceae</taxon>
        <taxon>Clostridium</taxon>
    </lineage>
</organism>
<feature type="transmembrane region" description="Helical" evidence="1">
    <location>
        <begin position="81"/>
        <end position="100"/>
    </location>
</feature>
<name>A0A1I1ITW6_9CLOT</name>
<evidence type="ECO:0008006" key="4">
    <source>
        <dbReference type="Google" id="ProtNLM"/>
    </source>
</evidence>
<keyword evidence="1" id="KW-0472">Membrane</keyword>
<sequence>MRILTYIILMLSIFLIFSGASLVLNFSPQFNSFILKIGGFESLNLSKSIKIIAIDRFVLGIFGIIFASIMLIFNNNLSTNFQFMLVFVYVLVIIIDKILLSRLK</sequence>
<accession>A0A1I1ITW6</accession>
<dbReference type="EMBL" id="FOMG01000003">
    <property type="protein sequence ID" value="SFC39749.1"/>
    <property type="molecule type" value="Genomic_DNA"/>
</dbReference>
<dbReference type="STRING" id="119641.SAMN05421842_10377"/>
<reference evidence="2 3" key="1">
    <citation type="submission" date="2016-10" db="EMBL/GenBank/DDBJ databases">
        <authorList>
            <person name="de Groot N.N."/>
        </authorList>
    </citation>
    <scope>NUCLEOTIDE SEQUENCE [LARGE SCALE GENOMIC DNA]</scope>
    <source>
        <strain evidence="2 3">DSM 12992</strain>
    </source>
</reference>
<dbReference type="RefSeq" id="WP_090088721.1">
    <property type="nucleotide sequence ID" value="NZ_FOMG01000003.1"/>
</dbReference>
<protein>
    <recommendedName>
        <fullName evidence="4">DUF3784 domain-containing protein</fullName>
    </recommendedName>
</protein>
<feature type="transmembrane region" description="Helical" evidence="1">
    <location>
        <begin position="6"/>
        <end position="26"/>
    </location>
</feature>
<dbReference type="AlphaFoldDB" id="A0A1I1ITW6"/>
<dbReference type="Proteomes" id="UP000199263">
    <property type="component" value="Unassembled WGS sequence"/>
</dbReference>